<keyword evidence="11" id="KW-1185">Reference proteome</keyword>
<evidence type="ECO:0000313" key="10">
    <source>
        <dbReference type="EMBL" id="KAG6602656.1"/>
    </source>
</evidence>
<evidence type="ECO:0000256" key="2">
    <source>
        <dbReference type="ARBA" id="ARBA00022670"/>
    </source>
</evidence>
<dbReference type="GO" id="GO:0006508">
    <property type="term" value="P:proteolysis"/>
    <property type="evidence" value="ECO:0007669"/>
    <property type="project" value="UniProtKB-KW"/>
</dbReference>
<dbReference type="InterPro" id="IPR034161">
    <property type="entry name" value="Pepsin-like_plant"/>
</dbReference>
<evidence type="ECO:0000256" key="8">
    <source>
        <dbReference type="SAM" id="SignalP"/>
    </source>
</evidence>
<dbReference type="InterPro" id="IPR001461">
    <property type="entry name" value="Aspartic_peptidase_A1"/>
</dbReference>
<dbReference type="FunFam" id="2.40.70.10:FF:000073">
    <property type="entry name" value="Aspartic proteinase PCS1"/>
    <property type="match status" value="1"/>
</dbReference>
<evidence type="ECO:0000256" key="5">
    <source>
        <dbReference type="ARBA" id="ARBA00023180"/>
    </source>
</evidence>
<keyword evidence="5" id="KW-0325">Glycoprotein</keyword>
<keyword evidence="8" id="KW-0732">Signal</keyword>
<feature type="active site" evidence="6">
    <location>
        <position position="73"/>
    </location>
</feature>
<feature type="active site" evidence="6">
    <location>
        <position position="283"/>
    </location>
</feature>
<feature type="non-terminal residue" evidence="10">
    <location>
        <position position="1"/>
    </location>
</feature>
<feature type="domain" description="Peptidase A1" evidence="9">
    <location>
        <begin position="55"/>
        <end position="414"/>
    </location>
</feature>
<dbReference type="Pfam" id="PF14543">
    <property type="entry name" value="TAXi_N"/>
    <property type="match status" value="1"/>
</dbReference>
<evidence type="ECO:0000256" key="7">
    <source>
        <dbReference type="SAM" id="MobiDB-lite"/>
    </source>
</evidence>
<dbReference type="EMBL" id="JAGKQH010000004">
    <property type="protein sequence ID" value="KAG6602656.1"/>
    <property type="molecule type" value="Genomic_DNA"/>
</dbReference>
<name>A0AAV6NU19_9ROSI</name>
<dbReference type="InterPro" id="IPR032861">
    <property type="entry name" value="TAXi_N"/>
</dbReference>
<evidence type="ECO:0000259" key="9">
    <source>
        <dbReference type="PROSITE" id="PS51767"/>
    </source>
</evidence>
<dbReference type="GO" id="GO:0004190">
    <property type="term" value="F:aspartic-type endopeptidase activity"/>
    <property type="evidence" value="ECO:0007669"/>
    <property type="project" value="UniProtKB-KW"/>
</dbReference>
<dbReference type="Pfam" id="PF14541">
    <property type="entry name" value="TAXi_C"/>
    <property type="match status" value="1"/>
</dbReference>
<feature type="region of interest" description="Disordered" evidence="7">
    <location>
        <begin position="422"/>
        <end position="441"/>
    </location>
</feature>
<comment type="similarity">
    <text evidence="1">Belongs to the peptidase A1 family.</text>
</comment>
<dbReference type="InterPro" id="IPR033121">
    <property type="entry name" value="PEPTIDASE_A1"/>
</dbReference>
<reference evidence="10 11" key="1">
    <citation type="journal article" date="2021" name="Hortic Res">
        <title>The domestication of Cucurbita argyrosperma as revealed by the genome of its wild relative.</title>
        <authorList>
            <person name="Barrera-Redondo J."/>
            <person name="Sanchez-de la Vega G."/>
            <person name="Aguirre-Liguori J.A."/>
            <person name="Castellanos-Morales G."/>
            <person name="Gutierrez-Guerrero Y.T."/>
            <person name="Aguirre-Dugua X."/>
            <person name="Aguirre-Planter E."/>
            <person name="Tenaillon M.I."/>
            <person name="Lira-Saade R."/>
            <person name="Eguiarte L.E."/>
        </authorList>
    </citation>
    <scope>NUCLEOTIDE SEQUENCE [LARGE SCALE GENOMIC DNA]</scope>
    <source>
        <strain evidence="10">JBR-2021</strain>
    </source>
</reference>
<dbReference type="CDD" id="cd05476">
    <property type="entry name" value="pepsin_A_like_plant"/>
    <property type="match status" value="1"/>
</dbReference>
<accession>A0AAV6NU19</accession>
<organism evidence="10 11">
    <name type="scientific">Cucurbita argyrosperma subsp. sororia</name>
    <dbReference type="NCBI Taxonomy" id="37648"/>
    <lineage>
        <taxon>Eukaryota</taxon>
        <taxon>Viridiplantae</taxon>
        <taxon>Streptophyta</taxon>
        <taxon>Embryophyta</taxon>
        <taxon>Tracheophyta</taxon>
        <taxon>Spermatophyta</taxon>
        <taxon>Magnoliopsida</taxon>
        <taxon>eudicotyledons</taxon>
        <taxon>Gunneridae</taxon>
        <taxon>Pentapetalae</taxon>
        <taxon>rosids</taxon>
        <taxon>fabids</taxon>
        <taxon>Cucurbitales</taxon>
        <taxon>Cucurbitaceae</taxon>
        <taxon>Cucurbiteae</taxon>
        <taxon>Cucurbita</taxon>
    </lineage>
</organism>
<evidence type="ECO:0000256" key="6">
    <source>
        <dbReference type="PIRSR" id="PIRSR601461-1"/>
    </source>
</evidence>
<dbReference type="AlphaFoldDB" id="A0AAV6NU19"/>
<dbReference type="PANTHER" id="PTHR47965">
    <property type="entry name" value="ASPARTYL PROTEASE-RELATED"/>
    <property type="match status" value="1"/>
</dbReference>
<keyword evidence="3" id="KW-0064">Aspartyl protease</keyword>
<feature type="signal peptide" evidence="8">
    <location>
        <begin position="1"/>
        <end position="22"/>
    </location>
</feature>
<sequence length="468" mass="50919">MNFFLHLLQLLVFLLCFKQSLCFSATQAMVLPLKTETGLNSQPSNKLSFHHNVTLTVELTVGSPPQAVTMVLDTGSELPWLNCKKKTQTLTSVFNPLSSSSYSRIPCISPICQKQTRDLPNPVVCDEEKLCNVFVSYADGSSLEGNLASDTFRIGSLNKPGTLFGCMGLGSSSNPQEDAKTTGLMGMNRGSLSFVTQLGLSKFSYCISGRDSSGVLILGEGNHSWVGNMAYTPLVQMSTPLPSYDRFAYTVKLEGIKVGNKILALEKSILVPDHTGAGQTMVDSGTQFTFLLGPVYTALKNEFLVQTKGVLVPLGDPNFVFQGAMDSCFRVPANKGKLPPLPTVGLMLNGAEMVVGEELLLYRVPGMVKGGDWVYCMTFGNSDLLGIAAFVVGNHHQQNLWMEYDLAKSRLGFVETRRDGSQQATQHVRVTSRHRLAPPSSPSLPSGYHFARLGFLSSRINLIHISLT</sequence>
<dbReference type="Proteomes" id="UP000685013">
    <property type="component" value="Chromosome 4"/>
</dbReference>
<gene>
    <name evidence="10" type="primary">PCS1-3</name>
    <name evidence="10" type="ORF">SDJN03_07889</name>
</gene>
<dbReference type="PROSITE" id="PS51767">
    <property type="entry name" value="PEPTIDASE_A1"/>
    <property type="match status" value="1"/>
</dbReference>
<keyword evidence="2" id="KW-0645">Protease</keyword>
<dbReference type="InterPro" id="IPR032799">
    <property type="entry name" value="TAXi_C"/>
</dbReference>
<evidence type="ECO:0000256" key="3">
    <source>
        <dbReference type="ARBA" id="ARBA00022750"/>
    </source>
</evidence>
<evidence type="ECO:0000256" key="1">
    <source>
        <dbReference type="ARBA" id="ARBA00007447"/>
    </source>
</evidence>
<dbReference type="PANTHER" id="PTHR47965:SF49">
    <property type="entry name" value="EUKARYOTIC ASPARTYL PROTEASE FAMILY PROTEIN"/>
    <property type="match status" value="1"/>
</dbReference>
<proteinExistence type="inferred from homology"/>
<evidence type="ECO:0000313" key="11">
    <source>
        <dbReference type="Proteomes" id="UP000685013"/>
    </source>
</evidence>
<protein>
    <submittedName>
        <fullName evidence="10">Aspartic proteinase PCS1</fullName>
    </submittedName>
</protein>
<comment type="caution">
    <text evidence="10">The sequence shown here is derived from an EMBL/GenBank/DDBJ whole genome shotgun (WGS) entry which is preliminary data.</text>
</comment>
<evidence type="ECO:0000256" key="4">
    <source>
        <dbReference type="ARBA" id="ARBA00022801"/>
    </source>
</evidence>
<keyword evidence="4" id="KW-0378">Hydrolase</keyword>
<feature type="chain" id="PRO_5043966851" evidence="8">
    <location>
        <begin position="23"/>
        <end position="468"/>
    </location>
</feature>